<organism evidence="2 3">
    <name type="scientific">Heligmosomoides polygyrus</name>
    <name type="common">Parasitic roundworm</name>
    <dbReference type="NCBI Taxonomy" id="6339"/>
    <lineage>
        <taxon>Eukaryota</taxon>
        <taxon>Metazoa</taxon>
        <taxon>Ecdysozoa</taxon>
        <taxon>Nematoda</taxon>
        <taxon>Chromadorea</taxon>
        <taxon>Rhabditida</taxon>
        <taxon>Rhabditina</taxon>
        <taxon>Rhabditomorpha</taxon>
        <taxon>Strongyloidea</taxon>
        <taxon>Heligmosomidae</taxon>
        <taxon>Heligmosomoides</taxon>
    </lineage>
</organism>
<evidence type="ECO:0000256" key="1">
    <source>
        <dbReference type="SAM" id="MobiDB-lite"/>
    </source>
</evidence>
<dbReference type="Proteomes" id="UP000050761">
    <property type="component" value="Unassembled WGS sequence"/>
</dbReference>
<proteinExistence type="predicted"/>
<feature type="region of interest" description="Disordered" evidence="1">
    <location>
        <begin position="224"/>
        <end position="261"/>
    </location>
</feature>
<sequence>LRQLSLGPNSVAKALSVTTRGVGFTSAFSYCFFKDVEPRLAATNCTVNTVYRVNPVSLLQTQLSLSHAGIEYLPHIPSTPPLTPGEPEEPPSGAEEIAGTSRKRRRESAPPTSAPEEPRFVPDPFTVTIRNLRQNVEALSNVATPVRIRRYFHLWNPIPGAIWADDLLTNPDEICPDGYMAREDLWDRDIYLYNNFYSAVSKRFESVVSAVNLTGVGDRRSLTSLDHSNNFASSEGGADPPKPDLPPTVSIDRHPAAFHHK</sequence>
<evidence type="ECO:0000313" key="2">
    <source>
        <dbReference type="Proteomes" id="UP000050761"/>
    </source>
</evidence>
<dbReference type="AlphaFoldDB" id="A0A183F599"/>
<protein>
    <submittedName>
        <fullName evidence="3">Pecanex-like protein</fullName>
    </submittedName>
</protein>
<feature type="region of interest" description="Disordered" evidence="1">
    <location>
        <begin position="75"/>
        <end position="122"/>
    </location>
</feature>
<feature type="compositionally biased region" description="Polar residues" evidence="1">
    <location>
        <begin position="224"/>
        <end position="233"/>
    </location>
</feature>
<name>A0A183F599_HELPZ</name>
<dbReference type="WBParaSite" id="HPBE_0000134101-mRNA-1">
    <property type="protein sequence ID" value="HPBE_0000134101-mRNA-1"/>
    <property type="gene ID" value="HPBE_0000134101"/>
</dbReference>
<reference evidence="3" key="1">
    <citation type="submission" date="2019-09" db="UniProtKB">
        <authorList>
            <consortium name="WormBaseParasite"/>
        </authorList>
    </citation>
    <scope>IDENTIFICATION</scope>
</reference>
<evidence type="ECO:0000313" key="3">
    <source>
        <dbReference type="WBParaSite" id="HPBE_0000134101-mRNA-1"/>
    </source>
</evidence>
<accession>A0A183F599</accession>
<keyword evidence="2" id="KW-1185">Reference proteome</keyword>